<gene>
    <name evidence="3" type="ORF">PGLA1383_LOCUS50666</name>
</gene>
<name>A0A813HAA4_POLGL</name>
<comment type="caution">
    <text evidence="3">The sequence shown here is derived from an EMBL/GenBank/DDBJ whole genome shotgun (WGS) entry which is preliminary data.</text>
</comment>
<dbReference type="EMBL" id="CAJNNV010031225">
    <property type="protein sequence ID" value="CAE8635057.1"/>
    <property type="molecule type" value="Genomic_DNA"/>
</dbReference>
<feature type="region of interest" description="Disordered" evidence="1">
    <location>
        <begin position="144"/>
        <end position="169"/>
    </location>
</feature>
<accession>A0A813HAA4</accession>
<evidence type="ECO:0000313" key="4">
    <source>
        <dbReference type="Proteomes" id="UP000654075"/>
    </source>
</evidence>
<proteinExistence type="predicted"/>
<feature type="chain" id="PRO_5032430977" evidence="2">
    <location>
        <begin position="26"/>
        <end position="207"/>
    </location>
</feature>
<protein>
    <submittedName>
        <fullName evidence="3">Uncharacterized protein</fullName>
    </submittedName>
</protein>
<feature type="signal peptide" evidence="2">
    <location>
        <begin position="1"/>
        <end position="25"/>
    </location>
</feature>
<dbReference type="Proteomes" id="UP000654075">
    <property type="component" value="Unassembled WGS sequence"/>
</dbReference>
<keyword evidence="2" id="KW-0732">Signal</keyword>
<sequence length="207" mass="23262">MRLWLMGTLLQCWLCLLGSCGRACALPGSWRAQTAPCRRLVLLEEELLKVKGDLQKARSFYLKELTTLRDQLRRLDGHWEAEVIRLVYEEEPVMYYEPLQYLDEALKEHVVQIVEEKLKLAVARLQRLSESDASAASAAFMTALEEKSSRSPMLPKQKGQQSEEEAEAAAEMADKAIDVSFGVRLTAVAVEVPEGSGGKTMLTMPYL</sequence>
<dbReference type="PROSITE" id="PS51257">
    <property type="entry name" value="PROKAR_LIPOPROTEIN"/>
    <property type="match status" value="1"/>
</dbReference>
<evidence type="ECO:0000256" key="1">
    <source>
        <dbReference type="SAM" id="MobiDB-lite"/>
    </source>
</evidence>
<reference evidence="3" key="1">
    <citation type="submission" date="2021-02" db="EMBL/GenBank/DDBJ databases">
        <authorList>
            <person name="Dougan E. K."/>
            <person name="Rhodes N."/>
            <person name="Thang M."/>
            <person name="Chan C."/>
        </authorList>
    </citation>
    <scope>NUCLEOTIDE SEQUENCE</scope>
</reference>
<evidence type="ECO:0000313" key="3">
    <source>
        <dbReference type="EMBL" id="CAE8635057.1"/>
    </source>
</evidence>
<dbReference type="AlphaFoldDB" id="A0A813HAA4"/>
<organism evidence="3 4">
    <name type="scientific">Polarella glacialis</name>
    <name type="common">Dinoflagellate</name>
    <dbReference type="NCBI Taxonomy" id="89957"/>
    <lineage>
        <taxon>Eukaryota</taxon>
        <taxon>Sar</taxon>
        <taxon>Alveolata</taxon>
        <taxon>Dinophyceae</taxon>
        <taxon>Suessiales</taxon>
        <taxon>Suessiaceae</taxon>
        <taxon>Polarella</taxon>
    </lineage>
</organism>
<evidence type="ECO:0000256" key="2">
    <source>
        <dbReference type="SAM" id="SignalP"/>
    </source>
</evidence>
<keyword evidence="4" id="KW-1185">Reference proteome</keyword>